<dbReference type="AlphaFoldDB" id="A0AAW2WP94"/>
<evidence type="ECO:0000256" key="4">
    <source>
        <dbReference type="ARBA" id="ARBA00022679"/>
    </source>
</evidence>
<evidence type="ECO:0000259" key="14">
    <source>
        <dbReference type="Pfam" id="PF02782"/>
    </source>
</evidence>
<reference evidence="15" key="2">
    <citation type="journal article" date="2024" name="Plant">
        <title>Genomic evolution and insights into agronomic trait innovations of Sesamum species.</title>
        <authorList>
            <person name="Miao H."/>
            <person name="Wang L."/>
            <person name="Qu L."/>
            <person name="Liu H."/>
            <person name="Sun Y."/>
            <person name="Le M."/>
            <person name="Wang Q."/>
            <person name="Wei S."/>
            <person name="Zheng Y."/>
            <person name="Lin W."/>
            <person name="Duan Y."/>
            <person name="Cao H."/>
            <person name="Xiong S."/>
            <person name="Wang X."/>
            <person name="Wei L."/>
            <person name="Li C."/>
            <person name="Ma Q."/>
            <person name="Ju M."/>
            <person name="Zhao R."/>
            <person name="Li G."/>
            <person name="Mu C."/>
            <person name="Tian Q."/>
            <person name="Mei H."/>
            <person name="Zhang T."/>
            <person name="Gao T."/>
            <person name="Zhang H."/>
        </authorList>
    </citation>
    <scope>NUCLEOTIDE SEQUENCE</scope>
    <source>
        <strain evidence="15">G02</strain>
    </source>
</reference>
<evidence type="ECO:0000256" key="9">
    <source>
        <dbReference type="ARBA" id="ARBA00043149"/>
    </source>
</evidence>
<protein>
    <recommendedName>
        <fullName evidence="3">glycerol kinase</fullName>
        <ecNumber evidence="3">2.7.1.30</ecNumber>
    </recommendedName>
    <alternativeName>
        <fullName evidence="9">ATP:glycerol 3-phosphotransferase</fullName>
    </alternativeName>
</protein>
<dbReference type="PROSITE" id="PS00445">
    <property type="entry name" value="FGGY_KINASES_2"/>
    <property type="match status" value="1"/>
</dbReference>
<organism evidence="15">
    <name type="scientific">Sesamum radiatum</name>
    <name type="common">Black benniseed</name>
    <dbReference type="NCBI Taxonomy" id="300843"/>
    <lineage>
        <taxon>Eukaryota</taxon>
        <taxon>Viridiplantae</taxon>
        <taxon>Streptophyta</taxon>
        <taxon>Embryophyta</taxon>
        <taxon>Tracheophyta</taxon>
        <taxon>Spermatophyta</taxon>
        <taxon>Magnoliopsida</taxon>
        <taxon>eudicotyledons</taxon>
        <taxon>Gunneridae</taxon>
        <taxon>Pentapetalae</taxon>
        <taxon>asterids</taxon>
        <taxon>lamiids</taxon>
        <taxon>Lamiales</taxon>
        <taxon>Pedaliaceae</taxon>
        <taxon>Sesamum</taxon>
    </lineage>
</organism>
<dbReference type="PANTHER" id="PTHR10196:SF69">
    <property type="entry name" value="GLYCEROL KINASE"/>
    <property type="match status" value="1"/>
</dbReference>
<dbReference type="InterPro" id="IPR018483">
    <property type="entry name" value="Carb_kinase_FGGY_CS"/>
</dbReference>
<evidence type="ECO:0000256" key="10">
    <source>
        <dbReference type="ARBA" id="ARBA00052101"/>
    </source>
</evidence>
<keyword evidence="4 11" id="KW-0808">Transferase</keyword>
<dbReference type="GO" id="GO:0005739">
    <property type="term" value="C:mitochondrion"/>
    <property type="evidence" value="ECO:0007669"/>
    <property type="project" value="TreeGrafter"/>
</dbReference>
<evidence type="ECO:0000313" key="15">
    <source>
        <dbReference type="EMBL" id="KAL0441656.1"/>
    </source>
</evidence>
<evidence type="ECO:0000256" key="5">
    <source>
        <dbReference type="ARBA" id="ARBA00022741"/>
    </source>
</evidence>
<evidence type="ECO:0000259" key="13">
    <source>
        <dbReference type="Pfam" id="PF00370"/>
    </source>
</evidence>
<dbReference type="PROSITE" id="PS00933">
    <property type="entry name" value="FGGY_KINASES_1"/>
    <property type="match status" value="1"/>
</dbReference>
<keyword evidence="7" id="KW-0319">Glycerol metabolism</keyword>
<dbReference type="EC" id="2.7.1.30" evidence="3"/>
<evidence type="ECO:0000256" key="7">
    <source>
        <dbReference type="ARBA" id="ARBA00022798"/>
    </source>
</evidence>
<dbReference type="InterPro" id="IPR043129">
    <property type="entry name" value="ATPase_NBD"/>
</dbReference>
<evidence type="ECO:0000256" key="6">
    <source>
        <dbReference type="ARBA" id="ARBA00022777"/>
    </source>
</evidence>
<dbReference type="InterPro" id="IPR018484">
    <property type="entry name" value="FGGY_N"/>
</dbReference>
<sequence length="669" mass="72047">MRRREQRRGVGEEGQGATGLGRGANLGGAAGAGVDLGAGRGRGGFGRGRGKGRGGSGRLGLGLGWAGLDWGEWPARGSWGRGGGVAGARSWRWVVLGGRGWRGGWLARGDGVGGAREDRRWRRRATVGGEEDITRKSKKKDIIRGEEMPPVEVFIGSIDQGTTSTRFFIYDRAARPVGSHQIEFTQFYPQSGWVEHDPMEILESVRLCIAKAVDKATAAGHNVDSGLKAIGLTNQRETTVIWSKSTGCPLYNAIVWMDVRTSSLCRKLEKELPGGKTHFLETCGLPISTYFSALKVLWLLDNVDAVKESVKKGDALFGTIDTWLIWNLTGGKENGLHVTDVSNASRTMLMNLKTLDWDETILDTLGIPAEILPKIVSNAEIIGNISKGWPIPGIPIAGCLGDQHAAMVGQGCRKGGAKSTFGTGAFILLNTGEEIVKSKHGLLSTLAYKLGPKAPTNYALEGSIAIAGAAVQWLRDSLGIIKSASEIEELALQVDSCGGVYFVPAFNGLFAPWWRDDARGVLIGITRFTNKSHIARAVLESMCFQVKDVLDSMHKDVGDKGEAKNAKGDFLLRVDGGATVNNLLMQIQADLLGTPVARPAYIETTARGAAYAAGLAIGIWTEKDIFSSGEEMDKPTIFRPKVDQEVRKKKVESWCKAVSRTFDLADLSL</sequence>
<dbReference type="GO" id="GO:0005524">
    <property type="term" value="F:ATP binding"/>
    <property type="evidence" value="ECO:0007669"/>
    <property type="project" value="UniProtKB-KW"/>
</dbReference>
<evidence type="ECO:0000256" key="3">
    <source>
        <dbReference type="ARBA" id="ARBA00012099"/>
    </source>
</evidence>
<dbReference type="GO" id="GO:0006071">
    <property type="term" value="P:glycerol metabolic process"/>
    <property type="evidence" value="ECO:0007669"/>
    <property type="project" value="UniProtKB-KW"/>
</dbReference>
<accession>A0AAW2WP94</accession>
<feature type="compositionally biased region" description="Gly residues" evidence="12">
    <location>
        <begin position="12"/>
        <end position="25"/>
    </location>
</feature>
<dbReference type="Pfam" id="PF02782">
    <property type="entry name" value="FGGY_C"/>
    <property type="match status" value="1"/>
</dbReference>
<dbReference type="GO" id="GO:0046167">
    <property type="term" value="P:glycerol-3-phosphate biosynthetic process"/>
    <property type="evidence" value="ECO:0007669"/>
    <property type="project" value="TreeGrafter"/>
</dbReference>
<evidence type="ECO:0000256" key="12">
    <source>
        <dbReference type="SAM" id="MobiDB-lite"/>
    </source>
</evidence>
<keyword evidence="5" id="KW-0547">Nucleotide-binding</keyword>
<comment type="caution">
    <text evidence="15">The sequence shown here is derived from an EMBL/GenBank/DDBJ whole genome shotgun (WGS) entry which is preliminary data.</text>
</comment>
<dbReference type="SUPFAM" id="SSF53067">
    <property type="entry name" value="Actin-like ATPase domain"/>
    <property type="match status" value="2"/>
</dbReference>
<feature type="domain" description="Carbohydrate kinase FGGY N-terminal" evidence="13">
    <location>
        <begin position="155"/>
        <end position="409"/>
    </location>
</feature>
<dbReference type="PANTHER" id="PTHR10196">
    <property type="entry name" value="SUGAR KINASE"/>
    <property type="match status" value="1"/>
</dbReference>
<reference evidence="15" key="1">
    <citation type="submission" date="2020-06" db="EMBL/GenBank/DDBJ databases">
        <authorList>
            <person name="Li T."/>
            <person name="Hu X."/>
            <person name="Zhang T."/>
            <person name="Song X."/>
            <person name="Zhang H."/>
            <person name="Dai N."/>
            <person name="Sheng W."/>
            <person name="Hou X."/>
            <person name="Wei L."/>
        </authorList>
    </citation>
    <scope>NUCLEOTIDE SEQUENCE</scope>
    <source>
        <strain evidence="15">G02</strain>
        <tissue evidence="15">Leaf</tissue>
    </source>
</reference>
<evidence type="ECO:0000256" key="11">
    <source>
        <dbReference type="RuleBase" id="RU003733"/>
    </source>
</evidence>
<keyword evidence="6 11" id="KW-0418">Kinase</keyword>
<dbReference type="Pfam" id="PF00370">
    <property type="entry name" value="FGGY_N"/>
    <property type="match status" value="1"/>
</dbReference>
<gene>
    <name evidence="15" type="ORF">Sradi_0104500</name>
</gene>
<proteinExistence type="inferred from homology"/>
<evidence type="ECO:0000256" key="2">
    <source>
        <dbReference type="ARBA" id="ARBA00009156"/>
    </source>
</evidence>
<evidence type="ECO:0000256" key="1">
    <source>
        <dbReference type="ARBA" id="ARBA00005190"/>
    </source>
</evidence>
<dbReference type="FunFam" id="3.30.420.40:FF:000086">
    <property type="entry name" value="Glycerol kinase"/>
    <property type="match status" value="1"/>
</dbReference>
<dbReference type="GO" id="GO:0004370">
    <property type="term" value="F:glycerol kinase activity"/>
    <property type="evidence" value="ECO:0007669"/>
    <property type="project" value="UniProtKB-EC"/>
</dbReference>
<dbReference type="FunFam" id="3.30.420.40:FF:000007">
    <property type="entry name" value="Glycerol kinase"/>
    <property type="match status" value="1"/>
</dbReference>
<dbReference type="GO" id="GO:0006641">
    <property type="term" value="P:triglyceride metabolic process"/>
    <property type="evidence" value="ECO:0007669"/>
    <property type="project" value="TreeGrafter"/>
</dbReference>
<name>A0AAW2WP94_SESRA</name>
<comment type="pathway">
    <text evidence="1">Polyol metabolism; glycerol degradation via glycerol kinase pathway; sn-glycerol 3-phosphate from glycerol: step 1/1.</text>
</comment>
<keyword evidence="8" id="KW-0067">ATP-binding</keyword>
<dbReference type="NCBIfam" id="NF000756">
    <property type="entry name" value="PRK00047.1"/>
    <property type="match status" value="1"/>
</dbReference>
<dbReference type="CDD" id="cd07792">
    <property type="entry name" value="ASKHA_NBD_FGGY_GK1-3-like"/>
    <property type="match status" value="1"/>
</dbReference>
<feature type="region of interest" description="Disordered" evidence="12">
    <location>
        <begin position="1"/>
        <end position="25"/>
    </location>
</feature>
<comment type="catalytic activity">
    <reaction evidence="10">
        <text>glycerol + ATP = sn-glycerol 3-phosphate + ADP + H(+)</text>
        <dbReference type="Rhea" id="RHEA:21644"/>
        <dbReference type="ChEBI" id="CHEBI:15378"/>
        <dbReference type="ChEBI" id="CHEBI:17754"/>
        <dbReference type="ChEBI" id="CHEBI:30616"/>
        <dbReference type="ChEBI" id="CHEBI:57597"/>
        <dbReference type="ChEBI" id="CHEBI:456216"/>
        <dbReference type="EC" id="2.7.1.30"/>
    </reaction>
</comment>
<dbReference type="NCBIfam" id="TIGR01311">
    <property type="entry name" value="glycerol_kin"/>
    <property type="match status" value="1"/>
</dbReference>
<evidence type="ECO:0000256" key="8">
    <source>
        <dbReference type="ARBA" id="ARBA00022840"/>
    </source>
</evidence>
<feature type="domain" description="Carbohydrate kinase FGGY C-terminal" evidence="14">
    <location>
        <begin position="418"/>
        <end position="616"/>
    </location>
</feature>
<dbReference type="InterPro" id="IPR018485">
    <property type="entry name" value="FGGY_C"/>
</dbReference>
<comment type="similarity">
    <text evidence="2 11">Belongs to the FGGY kinase family.</text>
</comment>
<dbReference type="EMBL" id="JACGWJ010000001">
    <property type="protein sequence ID" value="KAL0441656.1"/>
    <property type="molecule type" value="Genomic_DNA"/>
</dbReference>
<dbReference type="InterPro" id="IPR042018">
    <property type="entry name" value="GK1-3_metazoan-type"/>
</dbReference>
<dbReference type="InterPro" id="IPR005999">
    <property type="entry name" value="Glycerol_kin"/>
</dbReference>
<dbReference type="Gene3D" id="3.30.420.40">
    <property type="match status" value="2"/>
</dbReference>